<feature type="domain" description="T-SNARE coiled-coil homology" evidence="2">
    <location>
        <begin position="253"/>
        <end position="315"/>
    </location>
</feature>
<dbReference type="SUPFAM" id="SSF58038">
    <property type="entry name" value="SNARE fusion complex"/>
    <property type="match status" value="1"/>
</dbReference>
<dbReference type="InterPro" id="IPR001683">
    <property type="entry name" value="PX_dom"/>
</dbReference>
<reference evidence="4 5" key="1">
    <citation type="journal article" date="2011" name="Proc. Natl. Acad. Sci. U.S.A.">
        <title>Evolutionary erosion of yeast sex chromosomes by mating-type switching accidents.</title>
        <authorList>
            <person name="Gordon J.L."/>
            <person name="Armisen D."/>
            <person name="Proux-Wera E."/>
            <person name="Oheigeartaigh S.S."/>
            <person name="Byrne K.P."/>
            <person name="Wolfe K.H."/>
        </authorList>
    </citation>
    <scope>NUCLEOTIDE SEQUENCE [LARGE SCALE GENOMIC DNA]</scope>
    <source>
        <strain evidence="5">ATCC 22294 / BCRC 22015 / CBS 2517 / CECT 1963 / NBRC 1671 / NRRL Y-8276</strain>
    </source>
</reference>
<organism evidence="4 5">
    <name type="scientific">Kazachstania africana (strain ATCC 22294 / BCRC 22015 / CBS 2517 / CECT 1963 / NBRC 1671 / NRRL Y-8276)</name>
    <name type="common">Yeast</name>
    <name type="synonym">Kluyveromyces africanus</name>
    <dbReference type="NCBI Taxonomy" id="1071382"/>
    <lineage>
        <taxon>Eukaryota</taxon>
        <taxon>Fungi</taxon>
        <taxon>Dikarya</taxon>
        <taxon>Ascomycota</taxon>
        <taxon>Saccharomycotina</taxon>
        <taxon>Saccharomycetes</taxon>
        <taxon>Saccharomycetales</taxon>
        <taxon>Saccharomycetaceae</taxon>
        <taxon>Kazachstania</taxon>
    </lineage>
</organism>
<evidence type="ECO:0000259" key="2">
    <source>
        <dbReference type="PROSITE" id="PS50192"/>
    </source>
</evidence>
<dbReference type="GO" id="GO:0035091">
    <property type="term" value="F:phosphatidylinositol binding"/>
    <property type="evidence" value="ECO:0007669"/>
    <property type="project" value="InterPro"/>
</dbReference>
<dbReference type="Gene3D" id="1.20.5.110">
    <property type="match status" value="1"/>
</dbReference>
<dbReference type="AlphaFoldDB" id="H2AXB3"/>
<dbReference type="InterPro" id="IPR036871">
    <property type="entry name" value="PX_dom_sf"/>
</dbReference>
<keyword evidence="5" id="KW-1185">Reference proteome</keyword>
<dbReference type="eggNOG" id="KOG3202">
    <property type="taxonomic scope" value="Eukaryota"/>
</dbReference>
<dbReference type="InterPro" id="IPR000727">
    <property type="entry name" value="T_SNARE_dom"/>
</dbReference>
<dbReference type="GeneID" id="13884480"/>
<dbReference type="HOGENOM" id="CLU_033748_1_0_1"/>
<name>H2AXB3_KAZAF</name>
<dbReference type="EMBL" id="HE650826">
    <property type="protein sequence ID" value="CCF59013.1"/>
    <property type="molecule type" value="Genomic_DNA"/>
</dbReference>
<dbReference type="Gene3D" id="3.30.1520.10">
    <property type="entry name" value="Phox-like domain"/>
    <property type="match status" value="1"/>
</dbReference>
<dbReference type="RefSeq" id="XP_003958148.1">
    <property type="nucleotide sequence ID" value="XM_003958099.1"/>
</dbReference>
<dbReference type="Proteomes" id="UP000005220">
    <property type="component" value="Chromosome 6"/>
</dbReference>
<dbReference type="SMART" id="SM00397">
    <property type="entry name" value="t_SNARE"/>
    <property type="match status" value="1"/>
</dbReference>
<dbReference type="CDD" id="cd15858">
    <property type="entry name" value="SNARE_VAM7"/>
    <property type="match status" value="1"/>
</dbReference>
<feature type="coiled-coil region" evidence="1">
    <location>
        <begin position="246"/>
        <end position="297"/>
    </location>
</feature>
<proteinExistence type="predicted"/>
<evidence type="ECO:0000256" key="1">
    <source>
        <dbReference type="SAM" id="Coils"/>
    </source>
</evidence>
<accession>H2AXB3</accession>
<dbReference type="OrthoDB" id="428895at2759"/>
<dbReference type="InParanoid" id="H2AXB3"/>
<evidence type="ECO:0000259" key="3">
    <source>
        <dbReference type="PROSITE" id="PS50195"/>
    </source>
</evidence>
<dbReference type="SUPFAM" id="SSF64268">
    <property type="entry name" value="PX domain"/>
    <property type="match status" value="1"/>
</dbReference>
<dbReference type="STRING" id="1071382.H2AXB3"/>
<sequence>MNLQTQVLVPETQVVANSYTVYTFEMITKNSEGSTIFQKQVKKRYSDFVKLEKNLRNELSEEELPYSLPPRTSIFQRNASLDSTVTKQRKIELARFLYDLLNDSFDTKWRNSESVKSFLSLPTNWNVILQSDNGGAASGDHWMSKFRDCKNALEQCKSSHDTAALMHLRLDIKALDEEISADSVTLTSAELRRRKNLLGTMKNDLNELSLQTTSEKLEMPQEVTSQPFIKRSSTRNFCASPSMSNAELLQLQKDTTKEQNQDLDQLREVLGRQKTLLVEMNNELAQQNELLDGFNNDVDVTANKVKKATNNTKRFNDRL</sequence>
<gene>
    <name evidence="4" type="primary">KAFR0F04180</name>
    <name evidence="4" type="ORF">KAFR_0F04180</name>
</gene>
<evidence type="ECO:0000313" key="5">
    <source>
        <dbReference type="Proteomes" id="UP000005220"/>
    </source>
</evidence>
<dbReference type="PROSITE" id="PS50195">
    <property type="entry name" value="PX"/>
    <property type="match status" value="1"/>
</dbReference>
<evidence type="ECO:0000313" key="4">
    <source>
        <dbReference type="EMBL" id="CCF59013.1"/>
    </source>
</evidence>
<feature type="domain" description="PX" evidence="3">
    <location>
        <begin position="1"/>
        <end position="126"/>
    </location>
</feature>
<dbReference type="Pfam" id="PF00787">
    <property type="entry name" value="PX"/>
    <property type="match status" value="1"/>
</dbReference>
<keyword evidence="1" id="KW-0175">Coiled coil</keyword>
<evidence type="ECO:0008006" key="6">
    <source>
        <dbReference type="Google" id="ProtNLM"/>
    </source>
</evidence>
<dbReference type="PROSITE" id="PS50192">
    <property type="entry name" value="T_SNARE"/>
    <property type="match status" value="1"/>
</dbReference>
<dbReference type="SMART" id="SM00312">
    <property type="entry name" value="PX"/>
    <property type="match status" value="1"/>
</dbReference>
<dbReference type="KEGG" id="kaf:KAFR_0F04180"/>
<dbReference type="FunCoup" id="H2AXB3">
    <property type="interactions" value="199"/>
</dbReference>
<protein>
    <recommendedName>
        <fullName evidence="6">PX domain-containing protein</fullName>
    </recommendedName>
</protein>